<name>A0AAD8YRG6_9TELE</name>
<evidence type="ECO:0000313" key="2">
    <source>
        <dbReference type="EMBL" id="KAK1785527.1"/>
    </source>
</evidence>
<dbReference type="AlphaFoldDB" id="A0AAD8YRG6"/>
<sequence>TGIRISGLRGLLLGPWTHNSRRTHWRILGGGPVYGPGSDSAESYGDQPGYDNRHSEVDSTGSYDLYMDHPEGHAEYGERVEYSDVSLRSDMGSNYGEDPPMEVEEVLPGDSLADSDICSVVSRIDEPPARNSLYQGIQPHTTTRAPVPKPRRGKGEATPVPTPETSKVTGAPPEMGVRKSPPPKSRAAIPHRWVGLQPRRRLEDTLGLLSACLDSLAVHYVVLHPSLSLCPPPSYCPSQSLCPPLCLCLSVCPSPCLLSWSLSWSLSLSPLCPARAGPCRVACSSGFAIWHWLWGHSPIGCRAGSHALKEGLCHGTAPPPKCLPISPSPSFFLSPLRTISRPGRLFFSDSQIRSPPSTFPVRTAWLTVSDSPLSEGKAEISAGQPCTRVEEPAPGAEPRCHSEPKHRAPRGKPAVGVTRCSRSLRPRGTAGRRTGSGPKKVHLLRASAFRTPFTSSPAGPNNGLAAPEPLSKQTCPCGSLADCPTFPRD</sequence>
<reference evidence="2" key="1">
    <citation type="submission" date="2023-03" db="EMBL/GenBank/DDBJ databases">
        <title>Electrophorus voltai genome.</title>
        <authorList>
            <person name="Bian C."/>
        </authorList>
    </citation>
    <scope>NUCLEOTIDE SEQUENCE</scope>
    <source>
        <strain evidence="2">CB-2022</strain>
        <tissue evidence="2">Muscle</tissue>
    </source>
</reference>
<feature type="non-terminal residue" evidence="2">
    <location>
        <position position="1"/>
    </location>
</feature>
<organism evidence="2 3">
    <name type="scientific">Electrophorus voltai</name>
    <dbReference type="NCBI Taxonomy" id="2609070"/>
    <lineage>
        <taxon>Eukaryota</taxon>
        <taxon>Metazoa</taxon>
        <taxon>Chordata</taxon>
        <taxon>Craniata</taxon>
        <taxon>Vertebrata</taxon>
        <taxon>Euteleostomi</taxon>
        <taxon>Actinopterygii</taxon>
        <taxon>Neopterygii</taxon>
        <taxon>Teleostei</taxon>
        <taxon>Ostariophysi</taxon>
        <taxon>Gymnotiformes</taxon>
        <taxon>Gymnotoidei</taxon>
        <taxon>Gymnotidae</taxon>
        <taxon>Electrophorus</taxon>
    </lineage>
</organism>
<gene>
    <name evidence="2" type="ORF">P4O66_018891</name>
</gene>
<dbReference type="Proteomes" id="UP001239994">
    <property type="component" value="Unassembled WGS sequence"/>
</dbReference>
<protein>
    <submittedName>
        <fullName evidence="2">Uncharacterized protein</fullName>
    </submittedName>
</protein>
<evidence type="ECO:0000313" key="3">
    <source>
        <dbReference type="Proteomes" id="UP001239994"/>
    </source>
</evidence>
<feature type="compositionally biased region" description="Polar residues" evidence="1">
    <location>
        <begin position="132"/>
        <end position="144"/>
    </location>
</feature>
<feature type="region of interest" description="Disordered" evidence="1">
    <location>
        <begin position="130"/>
        <end position="188"/>
    </location>
</feature>
<feature type="region of interest" description="Disordered" evidence="1">
    <location>
        <begin position="37"/>
        <end position="60"/>
    </location>
</feature>
<dbReference type="EMBL" id="JAROKS010000026">
    <property type="protein sequence ID" value="KAK1785527.1"/>
    <property type="molecule type" value="Genomic_DNA"/>
</dbReference>
<proteinExistence type="predicted"/>
<comment type="caution">
    <text evidence="2">The sequence shown here is derived from an EMBL/GenBank/DDBJ whole genome shotgun (WGS) entry which is preliminary data.</text>
</comment>
<accession>A0AAD8YRG6</accession>
<evidence type="ECO:0000256" key="1">
    <source>
        <dbReference type="SAM" id="MobiDB-lite"/>
    </source>
</evidence>
<keyword evidence="3" id="KW-1185">Reference proteome</keyword>
<feature type="region of interest" description="Disordered" evidence="1">
    <location>
        <begin position="376"/>
        <end position="489"/>
    </location>
</feature>